<accession>A0A507CLY5</accession>
<dbReference type="OrthoDB" id="8062037at2759"/>
<dbReference type="GO" id="GO:0008270">
    <property type="term" value="F:zinc ion binding"/>
    <property type="evidence" value="ECO:0007669"/>
    <property type="project" value="UniProtKB-KW"/>
</dbReference>
<dbReference type="PANTHER" id="PTHR14991">
    <property type="entry name" value="RING FINGER PROTEIN 32"/>
    <property type="match status" value="1"/>
</dbReference>
<evidence type="ECO:0000256" key="4">
    <source>
        <dbReference type="PROSITE-ProRule" id="PRU00175"/>
    </source>
</evidence>
<keyword evidence="1" id="KW-0479">Metal-binding</keyword>
<feature type="region of interest" description="Disordered" evidence="5">
    <location>
        <begin position="35"/>
        <end position="61"/>
    </location>
</feature>
<dbReference type="Pfam" id="PF13639">
    <property type="entry name" value="zf-RING_2"/>
    <property type="match status" value="1"/>
</dbReference>
<keyword evidence="3" id="KW-0862">Zinc</keyword>
<dbReference type="SMART" id="SM00184">
    <property type="entry name" value="RING"/>
    <property type="match status" value="2"/>
</dbReference>
<gene>
    <name evidence="7" type="ORF">SeLEV6574_g07000</name>
</gene>
<dbReference type="Proteomes" id="UP000320475">
    <property type="component" value="Unassembled WGS sequence"/>
</dbReference>
<evidence type="ECO:0000259" key="6">
    <source>
        <dbReference type="PROSITE" id="PS50089"/>
    </source>
</evidence>
<dbReference type="Pfam" id="PF00612">
    <property type="entry name" value="IQ"/>
    <property type="match status" value="1"/>
</dbReference>
<evidence type="ECO:0000256" key="3">
    <source>
        <dbReference type="ARBA" id="ARBA00022833"/>
    </source>
</evidence>
<evidence type="ECO:0000256" key="1">
    <source>
        <dbReference type="ARBA" id="ARBA00022723"/>
    </source>
</evidence>
<dbReference type="VEuPathDB" id="FungiDB:SeMB42_g02911"/>
<proteinExistence type="predicted"/>
<dbReference type="Gene3D" id="3.30.40.10">
    <property type="entry name" value="Zinc/RING finger domain, C3HC4 (zinc finger)"/>
    <property type="match status" value="2"/>
</dbReference>
<evidence type="ECO:0000256" key="2">
    <source>
        <dbReference type="ARBA" id="ARBA00022771"/>
    </source>
</evidence>
<dbReference type="Gene3D" id="1.20.5.190">
    <property type="match status" value="1"/>
</dbReference>
<name>A0A507CLY5_9FUNG</name>
<dbReference type="InterPro" id="IPR001841">
    <property type="entry name" value="Znf_RING"/>
</dbReference>
<organism evidence="7 8">
    <name type="scientific">Synchytrium endobioticum</name>
    <dbReference type="NCBI Taxonomy" id="286115"/>
    <lineage>
        <taxon>Eukaryota</taxon>
        <taxon>Fungi</taxon>
        <taxon>Fungi incertae sedis</taxon>
        <taxon>Chytridiomycota</taxon>
        <taxon>Chytridiomycota incertae sedis</taxon>
        <taxon>Chytridiomycetes</taxon>
        <taxon>Synchytriales</taxon>
        <taxon>Synchytriaceae</taxon>
        <taxon>Synchytrium</taxon>
    </lineage>
</organism>
<dbReference type="Pfam" id="PF13445">
    <property type="entry name" value="zf-RING_UBOX"/>
    <property type="match status" value="1"/>
</dbReference>
<dbReference type="InterPro" id="IPR013083">
    <property type="entry name" value="Znf_RING/FYVE/PHD"/>
</dbReference>
<reference evidence="7 8" key="1">
    <citation type="journal article" date="2019" name="Sci. Rep.">
        <title>Comparative genomics of chytrid fungi reveal insights into the obligate biotrophic and pathogenic lifestyle of Synchytrium endobioticum.</title>
        <authorList>
            <person name="van de Vossenberg B.T.L.H."/>
            <person name="Warris S."/>
            <person name="Nguyen H.D.T."/>
            <person name="van Gent-Pelzer M.P.E."/>
            <person name="Joly D.L."/>
            <person name="van de Geest H.C."/>
            <person name="Bonants P.J.M."/>
            <person name="Smith D.S."/>
            <person name="Levesque C.A."/>
            <person name="van der Lee T.A.J."/>
        </authorList>
    </citation>
    <scope>NUCLEOTIDE SEQUENCE [LARGE SCALE GENOMIC DNA]</scope>
    <source>
        <strain evidence="7 8">LEV6574</strain>
    </source>
</reference>
<dbReference type="InterPro" id="IPR042862">
    <property type="entry name" value="RNF32"/>
</dbReference>
<comment type="caution">
    <text evidence="7">The sequence shown here is derived from an EMBL/GenBank/DDBJ whole genome shotgun (WGS) entry which is preliminary data.</text>
</comment>
<dbReference type="SUPFAM" id="SSF57850">
    <property type="entry name" value="RING/U-box"/>
    <property type="match status" value="2"/>
</dbReference>
<dbReference type="AlphaFoldDB" id="A0A507CLY5"/>
<dbReference type="EMBL" id="QEAM01000446">
    <property type="protein sequence ID" value="TPX39754.1"/>
    <property type="molecule type" value="Genomic_DNA"/>
</dbReference>
<evidence type="ECO:0000256" key="5">
    <source>
        <dbReference type="SAM" id="MobiDB-lite"/>
    </source>
</evidence>
<dbReference type="InterPro" id="IPR000048">
    <property type="entry name" value="IQ_motif_EF-hand-BS"/>
</dbReference>
<sequence length="382" mass="43699">MHKPKSTKQAHNLVWTSTALQDHIISSSSLNLGSAQRNSHYKKRTKWAQERSSLHKPKTTRQKKSILEELLEYEEKALENDEELLSLAEKMNLVPHRCSRSKLADVEWDDVKSKAFSRDRDNLTCSICVDMFKTTEQVLLSCSHTFHKRCLASYENHVGRKSCPLCRCDSYEKRLVNYGKIQYVVYSATKIQATYRMHQQRRRYLHIRATTVPKTEYMRKKYVVDKFTQVVKSLKLDSGVDVTGGNSTDRFLREIESSIDASKRAIVASTQQLLLHPQDLSCASSATYTSIASAEWDKVVAKRRQQIHSHPRDEDDACPICLSVLSTTASNKNKVKKRLCLTSCGHVFHEKCLASFEKYAHERGDISCPVCRADYTRILCGG</sequence>
<keyword evidence="2 4" id="KW-0863">Zinc-finger</keyword>
<feature type="domain" description="RING-type" evidence="6">
    <location>
        <begin position="125"/>
        <end position="167"/>
    </location>
</feature>
<evidence type="ECO:0000313" key="7">
    <source>
        <dbReference type="EMBL" id="TPX39754.1"/>
    </source>
</evidence>
<evidence type="ECO:0000313" key="8">
    <source>
        <dbReference type="Proteomes" id="UP000320475"/>
    </source>
</evidence>
<dbReference type="PANTHER" id="PTHR14991:SF0">
    <property type="entry name" value="RING FINGER PROTEIN 32"/>
    <property type="match status" value="1"/>
</dbReference>
<protein>
    <recommendedName>
        <fullName evidence="6">RING-type domain-containing protein</fullName>
    </recommendedName>
</protein>
<feature type="domain" description="RING-type" evidence="6">
    <location>
        <begin position="318"/>
        <end position="372"/>
    </location>
</feature>
<dbReference type="PROSITE" id="PS50096">
    <property type="entry name" value="IQ"/>
    <property type="match status" value="1"/>
</dbReference>
<dbReference type="InterPro" id="IPR027370">
    <property type="entry name" value="Znf-RING_euk"/>
</dbReference>
<dbReference type="PROSITE" id="PS50089">
    <property type="entry name" value="ZF_RING_2"/>
    <property type="match status" value="2"/>
</dbReference>